<dbReference type="InParanoid" id="E4XGW7"/>
<dbReference type="GO" id="GO:0003723">
    <property type="term" value="F:RNA binding"/>
    <property type="evidence" value="ECO:0007669"/>
    <property type="project" value="UniProtKB-UniRule"/>
</dbReference>
<evidence type="ECO:0000313" key="7">
    <source>
        <dbReference type="Proteomes" id="UP000001307"/>
    </source>
</evidence>
<keyword evidence="7" id="KW-1185">Reference proteome</keyword>
<keyword evidence="3 4" id="KW-0687">Ribonucleoprotein</keyword>
<dbReference type="SUPFAM" id="SSF55315">
    <property type="entry name" value="L30e-like"/>
    <property type="match status" value="1"/>
</dbReference>
<dbReference type="FunCoup" id="E4XGW7">
    <property type="interactions" value="388"/>
</dbReference>
<dbReference type="PRINTS" id="PR00882">
    <property type="entry name" value="RIBOSOMALL7A"/>
</dbReference>
<dbReference type="Gene3D" id="3.30.1330.30">
    <property type="match status" value="1"/>
</dbReference>
<proteinExistence type="inferred from homology"/>
<dbReference type="PANTHER" id="PTHR23105">
    <property type="entry name" value="RIBOSOMAL PROTEIN L7AE FAMILY MEMBER"/>
    <property type="match status" value="1"/>
</dbReference>
<feature type="domain" description="Ribosomal protein eL8/eL30/eS12/Gadd45" evidence="5">
    <location>
        <begin position="162"/>
        <end position="243"/>
    </location>
</feature>
<sequence length="295" mass="33044">MSIYLLKSSSDLYEPYGCCAIYFFTAMAKGSKASKAKRVAAAPSLIKKQKAKKVENPLLEKRPKNFGIGQNVQPKRDLTRFVKWPKYVRLQRQRAVLQKRLKIPPMVNQFSQTLDRQTAQAFFKLAEKYRPESKGEKKARLLARAEAKAAGKADEPGFKRINVLSVGVNRVVSAVEKKKAALVVIAHDVDPLEIVLFLPTLCRKMGVQYCIVKGKARLGRLVGLKTASCVALTDVNAEDKNALAKIVESVNTNYSERADMIRKTWGGQIMSQRTDARVAKKEKLRAKEEAKKAIH</sequence>
<dbReference type="InterPro" id="IPR001921">
    <property type="entry name" value="Ribosomal_eL8_euk"/>
</dbReference>
<evidence type="ECO:0000256" key="4">
    <source>
        <dbReference type="RuleBase" id="RU367042"/>
    </source>
</evidence>
<evidence type="ECO:0000256" key="2">
    <source>
        <dbReference type="ARBA" id="ARBA00022980"/>
    </source>
</evidence>
<name>E4XGW7_OIKDI</name>
<dbReference type="OrthoDB" id="29563at2759"/>
<dbReference type="EMBL" id="FN653049">
    <property type="protein sequence ID" value="CBY09915.1"/>
    <property type="molecule type" value="Genomic_DNA"/>
</dbReference>
<dbReference type="Proteomes" id="UP000001307">
    <property type="component" value="Unassembled WGS sequence"/>
</dbReference>
<dbReference type="InterPro" id="IPR050257">
    <property type="entry name" value="eL8/uL1-like"/>
</dbReference>
<comment type="function">
    <text evidence="4">Component of the ribosome.</text>
</comment>
<dbReference type="GO" id="GO:0022625">
    <property type="term" value="C:cytosolic large ribosomal subunit"/>
    <property type="evidence" value="ECO:0007669"/>
    <property type="project" value="UniProtKB-UniRule"/>
</dbReference>
<accession>E4XGW7</accession>
<keyword evidence="2 4" id="KW-0689">Ribosomal protein</keyword>
<evidence type="ECO:0000256" key="1">
    <source>
        <dbReference type="ARBA" id="ARBA00007337"/>
    </source>
</evidence>
<evidence type="ECO:0000256" key="3">
    <source>
        <dbReference type="ARBA" id="ARBA00023274"/>
    </source>
</evidence>
<evidence type="ECO:0000259" key="5">
    <source>
        <dbReference type="Pfam" id="PF01248"/>
    </source>
</evidence>
<dbReference type="FunFam" id="3.30.1330.30:FF:000003">
    <property type="entry name" value="60S ribosomal protein L7a"/>
    <property type="match status" value="1"/>
</dbReference>
<gene>
    <name evidence="6" type="ORF">GSOID_T00010732001</name>
</gene>
<comment type="similarity">
    <text evidence="1 4">Belongs to the eukaryotic ribosomal protein eL8 family.</text>
</comment>
<organism evidence="6 7">
    <name type="scientific">Oikopleura dioica</name>
    <name type="common">Tunicate</name>
    <dbReference type="NCBI Taxonomy" id="34765"/>
    <lineage>
        <taxon>Eukaryota</taxon>
        <taxon>Metazoa</taxon>
        <taxon>Chordata</taxon>
        <taxon>Tunicata</taxon>
        <taxon>Appendicularia</taxon>
        <taxon>Copelata</taxon>
        <taxon>Oikopleuridae</taxon>
        <taxon>Oikopleura</taxon>
    </lineage>
</organism>
<dbReference type="AlphaFoldDB" id="E4XGW7"/>
<dbReference type="InterPro" id="IPR029064">
    <property type="entry name" value="Ribosomal_eL30-like_sf"/>
</dbReference>
<dbReference type="InterPro" id="IPR004038">
    <property type="entry name" value="Ribosomal_eL8/eL30/eS12/Gad45"/>
</dbReference>
<evidence type="ECO:0000313" key="6">
    <source>
        <dbReference type="EMBL" id="CBY09915.1"/>
    </source>
</evidence>
<protein>
    <recommendedName>
        <fullName evidence="4">60S ribosomal protein L7a</fullName>
    </recommendedName>
</protein>
<dbReference type="InterPro" id="IPR018492">
    <property type="entry name" value="Ribosomal_eL8/Nhp2"/>
</dbReference>
<dbReference type="Pfam" id="PF01248">
    <property type="entry name" value="Ribosomal_L7Ae"/>
    <property type="match status" value="1"/>
</dbReference>
<reference evidence="6 7" key="1">
    <citation type="journal article" date="2010" name="Science">
        <title>Plasticity of animal genome architecture unmasked by rapid evolution of a pelagic tunicate.</title>
        <authorList>
            <person name="Denoeud F."/>
            <person name="Henriet S."/>
            <person name="Mungpakdee S."/>
            <person name="Aury J.M."/>
            <person name="Da Silva C."/>
            <person name="Brinkmann H."/>
            <person name="Mikhaleva J."/>
            <person name="Olsen L.C."/>
            <person name="Jubin C."/>
            <person name="Canestro C."/>
            <person name="Bouquet J.M."/>
            <person name="Danks G."/>
            <person name="Poulain J."/>
            <person name="Campsteijn C."/>
            <person name="Adamski M."/>
            <person name="Cross I."/>
            <person name="Yadetie F."/>
            <person name="Muffato M."/>
            <person name="Louis A."/>
            <person name="Butcher S."/>
            <person name="Tsagkogeorga G."/>
            <person name="Konrad A."/>
            <person name="Singh S."/>
            <person name="Jensen M.F."/>
            <person name="Cong E.H."/>
            <person name="Eikeseth-Otteraa H."/>
            <person name="Noel B."/>
            <person name="Anthouard V."/>
            <person name="Porcel B.M."/>
            <person name="Kachouri-Lafond R."/>
            <person name="Nishino A."/>
            <person name="Ugolini M."/>
            <person name="Chourrout P."/>
            <person name="Nishida H."/>
            <person name="Aasland R."/>
            <person name="Huzurbazar S."/>
            <person name="Westhof E."/>
            <person name="Delsuc F."/>
            <person name="Lehrach H."/>
            <person name="Reinhardt R."/>
            <person name="Weissenbach J."/>
            <person name="Roy S.W."/>
            <person name="Artiguenave F."/>
            <person name="Postlethwait J.H."/>
            <person name="Manak J.R."/>
            <person name="Thompson E.M."/>
            <person name="Jaillon O."/>
            <person name="Du Pasquier L."/>
            <person name="Boudinot P."/>
            <person name="Liberles D.A."/>
            <person name="Volff J.N."/>
            <person name="Philippe H."/>
            <person name="Lenhard B."/>
            <person name="Roest Crollius H."/>
            <person name="Wincker P."/>
            <person name="Chourrout D."/>
        </authorList>
    </citation>
    <scope>NUCLEOTIDE SEQUENCE [LARGE SCALE GENOMIC DNA]</scope>
</reference>
<dbReference type="PRINTS" id="PR00881">
    <property type="entry name" value="L7ARS6FAMILY"/>
</dbReference>